<keyword evidence="18" id="KW-1185">Reference proteome</keyword>
<proteinExistence type="inferred from homology"/>
<comment type="pathway">
    <text evidence="1 13">Carbohydrate degradation; glycolysis; pyruvate from D-glyceraldehyde 3-phosphate: step 5/5.</text>
</comment>
<evidence type="ECO:0000313" key="17">
    <source>
        <dbReference type="EMBL" id="MCK0197203.1"/>
    </source>
</evidence>
<dbReference type="SUPFAM" id="SSF51621">
    <property type="entry name" value="Phosphoenolpyruvate/pyruvate domain"/>
    <property type="match status" value="1"/>
</dbReference>
<dbReference type="NCBIfam" id="NF004491">
    <property type="entry name" value="PRK05826.1"/>
    <property type="match status" value="1"/>
</dbReference>
<dbReference type="RefSeq" id="WP_247028825.1">
    <property type="nucleotide sequence ID" value="NZ_JALKCH010000005.1"/>
</dbReference>
<comment type="similarity">
    <text evidence="2 13">Belongs to the pyruvate kinase family.</text>
</comment>
<dbReference type="SUPFAM" id="SSF50800">
    <property type="entry name" value="PK beta-barrel domain-like"/>
    <property type="match status" value="1"/>
</dbReference>
<dbReference type="InterPro" id="IPR015793">
    <property type="entry name" value="Pyrv_Knase_brl"/>
</dbReference>
<keyword evidence="9 13" id="KW-0460">Magnesium</keyword>
<keyword evidence="6" id="KW-0547">Nucleotide-binding</keyword>
<dbReference type="InterPro" id="IPR011037">
    <property type="entry name" value="Pyrv_Knase-like_insert_dom_sf"/>
</dbReference>
<name>A0ABT0DB70_9HYPH</name>
<dbReference type="Gene3D" id="2.40.33.10">
    <property type="entry name" value="PK beta-barrel domain-like"/>
    <property type="match status" value="1"/>
</dbReference>
<dbReference type="InterPro" id="IPR036918">
    <property type="entry name" value="Pyrv_Knase_C_sf"/>
</dbReference>
<feature type="domain" description="Pyruvate kinase barrel" evidence="15">
    <location>
        <begin position="7"/>
        <end position="324"/>
    </location>
</feature>
<evidence type="ECO:0000256" key="8">
    <source>
        <dbReference type="ARBA" id="ARBA00022840"/>
    </source>
</evidence>
<evidence type="ECO:0000256" key="2">
    <source>
        <dbReference type="ARBA" id="ARBA00008663"/>
    </source>
</evidence>
<evidence type="ECO:0000256" key="14">
    <source>
        <dbReference type="SAM" id="MobiDB-lite"/>
    </source>
</evidence>
<sequence length="530" mass="57058">MYSRRERATKIVATLGPASSSPEKIRALFEAGVDVFRQNFSHGTQADHARVYNLVREVEKEAGRPIGVLADMQGPKLRVGRFVDNAITLTPGTTIRFDTDMTPGDEKRVPIPHPEIIEALHEGSTVLLDDGKVRVRVVKKGAGFLEAQVIAGTRLSNNKGFNVPDVVLPLSPLTAKDRSDLAFALDLGVEWIALSFVQRPADIIEARELIQDRAQINLKLEKPAAVEHLNEIIELSDSIMVARGDLGVELSLPELPALQKRVVRECRRLGKPVIIATQMLESMITAPVPTRAEVSDVANAVYEGADAVMLSAESAAGQYPVEAVAMMDQIIKQVELDPAYRVIIDSQRPAPGGTVADAVTAAAYQAALAVDAKALVTYTMSGTTTLHAARERPKMPILGIASKLSTARRLVMSYGVHVAHMPEEIHTFGEMATKAAQIAVEHGFAGLGDRIAITAGVPFAHPGTTNVLRLVTIDKKVKAALPRGENHDAPRAAAKKAADGDTATQKVGAERKRAKKDGKKEGKKAKSKKD</sequence>
<keyword evidence="11 17" id="KW-0670">Pyruvate</keyword>
<evidence type="ECO:0000259" key="16">
    <source>
        <dbReference type="Pfam" id="PF02887"/>
    </source>
</evidence>
<evidence type="ECO:0000256" key="12">
    <source>
        <dbReference type="NCBIfam" id="TIGR01064"/>
    </source>
</evidence>
<dbReference type="EMBL" id="JALKCH010000005">
    <property type="protein sequence ID" value="MCK0197203.1"/>
    <property type="molecule type" value="Genomic_DNA"/>
</dbReference>
<dbReference type="NCBIfam" id="NF004886">
    <property type="entry name" value="PRK06247.1"/>
    <property type="match status" value="1"/>
</dbReference>
<evidence type="ECO:0000256" key="1">
    <source>
        <dbReference type="ARBA" id="ARBA00004997"/>
    </source>
</evidence>
<dbReference type="SUPFAM" id="SSF52935">
    <property type="entry name" value="PK C-terminal domain-like"/>
    <property type="match status" value="1"/>
</dbReference>
<keyword evidence="4 13" id="KW-0808">Transferase</keyword>
<dbReference type="Pfam" id="PF02887">
    <property type="entry name" value="PK_C"/>
    <property type="match status" value="1"/>
</dbReference>
<evidence type="ECO:0000256" key="13">
    <source>
        <dbReference type="RuleBase" id="RU000504"/>
    </source>
</evidence>
<dbReference type="NCBIfam" id="TIGR01064">
    <property type="entry name" value="pyruv_kin"/>
    <property type="match status" value="1"/>
</dbReference>
<evidence type="ECO:0000256" key="7">
    <source>
        <dbReference type="ARBA" id="ARBA00022777"/>
    </source>
</evidence>
<evidence type="ECO:0000256" key="10">
    <source>
        <dbReference type="ARBA" id="ARBA00023152"/>
    </source>
</evidence>
<dbReference type="GO" id="GO:0016301">
    <property type="term" value="F:kinase activity"/>
    <property type="evidence" value="ECO:0007669"/>
    <property type="project" value="UniProtKB-KW"/>
</dbReference>
<keyword evidence="10 13" id="KW-0324">Glycolysis</keyword>
<dbReference type="NCBIfam" id="NF004978">
    <property type="entry name" value="PRK06354.1"/>
    <property type="match status" value="1"/>
</dbReference>
<dbReference type="EC" id="2.7.1.40" evidence="3 12"/>
<evidence type="ECO:0000256" key="9">
    <source>
        <dbReference type="ARBA" id="ARBA00022842"/>
    </source>
</evidence>
<feature type="compositionally biased region" description="Basic residues" evidence="14">
    <location>
        <begin position="512"/>
        <end position="530"/>
    </location>
</feature>
<protein>
    <recommendedName>
        <fullName evidence="3 12">Pyruvate kinase</fullName>
        <ecNumber evidence="3 12">2.7.1.40</ecNumber>
    </recommendedName>
</protein>
<dbReference type="InterPro" id="IPR015795">
    <property type="entry name" value="Pyrv_Knase_C"/>
</dbReference>
<evidence type="ECO:0000313" key="18">
    <source>
        <dbReference type="Proteomes" id="UP001203284"/>
    </source>
</evidence>
<comment type="catalytic activity">
    <reaction evidence="13">
        <text>pyruvate + ATP = phosphoenolpyruvate + ADP + H(+)</text>
        <dbReference type="Rhea" id="RHEA:18157"/>
        <dbReference type="ChEBI" id="CHEBI:15361"/>
        <dbReference type="ChEBI" id="CHEBI:15378"/>
        <dbReference type="ChEBI" id="CHEBI:30616"/>
        <dbReference type="ChEBI" id="CHEBI:58702"/>
        <dbReference type="ChEBI" id="CHEBI:456216"/>
        <dbReference type="EC" id="2.7.1.40"/>
    </reaction>
</comment>
<keyword evidence="7 13" id="KW-0418">Kinase</keyword>
<dbReference type="GO" id="GO:0004743">
    <property type="term" value="F:pyruvate kinase activity"/>
    <property type="evidence" value="ECO:0007669"/>
    <property type="project" value="UniProtKB-EC"/>
</dbReference>
<feature type="region of interest" description="Disordered" evidence="14">
    <location>
        <begin position="481"/>
        <end position="530"/>
    </location>
</feature>
<accession>A0ABT0DB70</accession>
<evidence type="ECO:0000256" key="11">
    <source>
        <dbReference type="ARBA" id="ARBA00023317"/>
    </source>
</evidence>
<dbReference type="InterPro" id="IPR001697">
    <property type="entry name" value="Pyr_Knase"/>
</dbReference>
<dbReference type="InterPro" id="IPR015813">
    <property type="entry name" value="Pyrv/PenolPyrv_kinase-like_dom"/>
</dbReference>
<organism evidence="17 18">
    <name type="scientific">Ancylobacter crimeensis</name>
    <dbReference type="NCBI Taxonomy" id="2579147"/>
    <lineage>
        <taxon>Bacteria</taxon>
        <taxon>Pseudomonadati</taxon>
        <taxon>Pseudomonadota</taxon>
        <taxon>Alphaproteobacteria</taxon>
        <taxon>Hyphomicrobiales</taxon>
        <taxon>Xanthobacteraceae</taxon>
        <taxon>Ancylobacter</taxon>
    </lineage>
</organism>
<dbReference type="Gene3D" id="3.40.1380.20">
    <property type="entry name" value="Pyruvate kinase, C-terminal domain"/>
    <property type="match status" value="1"/>
</dbReference>
<dbReference type="Proteomes" id="UP001203284">
    <property type="component" value="Unassembled WGS sequence"/>
</dbReference>
<dbReference type="InterPro" id="IPR040442">
    <property type="entry name" value="Pyrv_kinase-like_dom_sf"/>
</dbReference>
<keyword evidence="5" id="KW-0479">Metal-binding</keyword>
<evidence type="ECO:0000256" key="3">
    <source>
        <dbReference type="ARBA" id="ARBA00012142"/>
    </source>
</evidence>
<evidence type="ECO:0000259" key="15">
    <source>
        <dbReference type="Pfam" id="PF00224"/>
    </source>
</evidence>
<gene>
    <name evidence="17" type="primary">pyk</name>
    <name evidence="17" type="ORF">MWN34_09790</name>
</gene>
<evidence type="ECO:0000256" key="5">
    <source>
        <dbReference type="ARBA" id="ARBA00022723"/>
    </source>
</evidence>
<evidence type="ECO:0000256" key="6">
    <source>
        <dbReference type="ARBA" id="ARBA00022741"/>
    </source>
</evidence>
<keyword evidence="8" id="KW-0067">ATP-binding</keyword>
<reference evidence="17 18" key="1">
    <citation type="submission" date="2022-04" db="EMBL/GenBank/DDBJ databases">
        <authorList>
            <person name="Grouzdev D.S."/>
            <person name="Pantiukh K.S."/>
            <person name="Krutkina M.S."/>
        </authorList>
    </citation>
    <scope>NUCLEOTIDE SEQUENCE [LARGE SCALE GENOMIC DNA]</scope>
    <source>
        <strain evidence="17 18">6x-1</strain>
    </source>
</reference>
<dbReference type="Pfam" id="PF00224">
    <property type="entry name" value="PK"/>
    <property type="match status" value="1"/>
</dbReference>
<feature type="domain" description="Pyruvate kinase C-terminal" evidence="16">
    <location>
        <begin position="357"/>
        <end position="470"/>
    </location>
</feature>
<dbReference type="Gene3D" id="3.20.20.60">
    <property type="entry name" value="Phosphoenolpyruvate-binding domains"/>
    <property type="match status" value="1"/>
</dbReference>
<comment type="caution">
    <text evidence="17">The sequence shown here is derived from an EMBL/GenBank/DDBJ whole genome shotgun (WGS) entry which is preliminary data.</text>
</comment>
<dbReference type="PANTHER" id="PTHR11817">
    <property type="entry name" value="PYRUVATE KINASE"/>
    <property type="match status" value="1"/>
</dbReference>
<dbReference type="InterPro" id="IPR015806">
    <property type="entry name" value="Pyrv_Knase_insert_dom_sf"/>
</dbReference>
<evidence type="ECO:0000256" key="4">
    <source>
        <dbReference type="ARBA" id="ARBA00022679"/>
    </source>
</evidence>
<dbReference type="PRINTS" id="PR01050">
    <property type="entry name" value="PYRUVTKNASE"/>
</dbReference>